<feature type="compositionally biased region" description="Basic and acidic residues" evidence="1">
    <location>
        <begin position="1"/>
        <end position="34"/>
    </location>
</feature>
<dbReference type="GeneID" id="87806150"/>
<evidence type="ECO:0000313" key="2">
    <source>
        <dbReference type="EMBL" id="WOO79379.1"/>
    </source>
</evidence>
<dbReference type="EMBL" id="CP086715">
    <property type="protein sequence ID" value="WOO79379.1"/>
    <property type="molecule type" value="Genomic_DNA"/>
</dbReference>
<reference evidence="2" key="1">
    <citation type="submission" date="2023-10" db="EMBL/GenBank/DDBJ databases">
        <authorList>
            <person name="Noh H."/>
        </authorList>
    </citation>
    <scope>NUCLEOTIDE SEQUENCE</scope>
    <source>
        <strain evidence="2">DUCC4014</strain>
    </source>
</reference>
<evidence type="ECO:0000256" key="1">
    <source>
        <dbReference type="SAM" id="MobiDB-lite"/>
    </source>
</evidence>
<dbReference type="RefSeq" id="XP_062625411.1">
    <property type="nucleotide sequence ID" value="XM_062769427.1"/>
</dbReference>
<gene>
    <name evidence="2" type="ORF">LOC62_02G002903</name>
</gene>
<protein>
    <submittedName>
        <fullName evidence="2">Uncharacterized protein</fullName>
    </submittedName>
</protein>
<organism evidence="2 3">
    <name type="scientific">Vanrija pseudolonga</name>
    <dbReference type="NCBI Taxonomy" id="143232"/>
    <lineage>
        <taxon>Eukaryota</taxon>
        <taxon>Fungi</taxon>
        <taxon>Dikarya</taxon>
        <taxon>Basidiomycota</taxon>
        <taxon>Agaricomycotina</taxon>
        <taxon>Tremellomycetes</taxon>
        <taxon>Trichosporonales</taxon>
        <taxon>Trichosporonaceae</taxon>
        <taxon>Vanrija</taxon>
    </lineage>
</organism>
<proteinExistence type="predicted"/>
<feature type="region of interest" description="Disordered" evidence="1">
    <location>
        <begin position="1"/>
        <end position="39"/>
    </location>
</feature>
<keyword evidence="3" id="KW-1185">Reference proteome</keyword>
<sequence>MPINDNKRPLADDKPGDENTPPKKAKKDDKDEGLHTQLTGPWEKWEKACAARYTAEATMHAAWSLKMYAERHYNDCATLFQKAGSLKKDATSPFESIAILSEALQISQEAASIKDQSDVYWRKQVDAMPEAEQHEDNMLEACMGKWPIESTSAAAGAEDVAPARPPHGVNFTWTAFDDDFKAIHRRLMTSIDRANRVRGVRR</sequence>
<dbReference type="AlphaFoldDB" id="A0AAF1BKA3"/>
<evidence type="ECO:0000313" key="3">
    <source>
        <dbReference type="Proteomes" id="UP000827549"/>
    </source>
</evidence>
<name>A0AAF1BKA3_9TREE</name>
<accession>A0AAF1BKA3</accession>
<dbReference type="Proteomes" id="UP000827549">
    <property type="component" value="Chromosome 2"/>
</dbReference>